<dbReference type="AlphaFoldDB" id="A0A554VJS0"/>
<sequence length="166" mass="19489">MKNDPQLLYKVMRHFVGMQKIEVFDFLQKIEVLLLQASSPLTKTSIRDIMNKNIKPDNVTVHFTILSNGNLCYCIGSNDWLEIYKEQKTGIGKLCIFNAYYFKIKNPFSEIKRLTADNLLESFKNTKEEIEIIDFLRKHRITKKEKFIEKLLLLDVLNKNSKGIKN</sequence>
<accession>A0A554VJS0</accession>
<proteinExistence type="predicted"/>
<dbReference type="EMBL" id="VLNR01000026">
    <property type="protein sequence ID" value="TSE08121.1"/>
    <property type="molecule type" value="Genomic_DNA"/>
</dbReference>
<protein>
    <submittedName>
        <fullName evidence="1">Uncharacterized protein</fullName>
    </submittedName>
</protein>
<keyword evidence="2" id="KW-1185">Reference proteome</keyword>
<dbReference type="RefSeq" id="WP_143916823.1">
    <property type="nucleotide sequence ID" value="NZ_CANMIK010000015.1"/>
</dbReference>
<dbReference type="Proteomes" id="UP000318833">
    <property type="component" value="Unassembled WGS sequence"/>
</dbReference>
<evidence type="ECO:0000313" key="1">
    <source>
        <dbReference type="EMBL" id="TSE08121.1"/>
    </source>
</evidence>
<comment type="caution">
    <text evidence="1">The sequence shown here is derived from an EMBL/GenBank/DDBJ whole genome shotgun (WGS) entry which is preliminary data.</text>
</comment>
<evidence type="ECO:0000313" key="2">
    <source>
        <dbReference type="Proteomes" id="UP000318833"/>
    </source>
</evidence>
<name>A0A554VJS0_9FLAO</name>
<reference evidence="1 2" key="1">
    <citation type="submission" date="2019-07" db="EMBL/GenBank/DDBJ databases">
        <title>The draft genome sequence of Aquimarina algiphila M91.</title>
        <authorList>
            <person name="Meng X."/>
        </authorList>
    </citation>
    <scope>NUCLEOTIDE SEQUENCE [LARGE SCALE GENOMIC DNA]</scope>
    <source>
        <strain evidence="1 2">M91</strain>
    </source>
</reference>
<organism evidence="1 2">
    <name type="scientific">Aquimarina algiphila</name>
    <dbReference type="NCBI Taxonomy" id="2047982"/>
    <lineage>
        <taxon>Bacteria</taxon>
        <taxon>Pseudomonadati</taxon>
        <taxon>Bacteroidota</taxon>
        <taxon>Flavobacteriia</taxon>
        <taxon>Flavobacteriales</taxon>
        <taxon>Flavobacteriaceae</taxon>
        <taxon>Aquimarina</taxon>
    </lineage>
</organism>
<gene>
    <name evidence="1" type="ORF">FOF46_13775</name>
</gene>